<reference evidence="4" key="1">
    <citation type="journal article" date="2019" name="Int. J. Syst. Evol. Microbiol.">
        <title>The Global Catalogue of Microorganisms (GCM) 10K type strain sequencing project: providing services to taxonomists for standard genome sequencing and annotation.</title>
        <authorList>
            <consortium name="The Broad Institute Genomics Platform"/>
            <consortium name="The Broad Institute Genome Sequencing Center for Infectious Disease"/>
            <person name="Wu L."/>
            <person name="Ma J."/>
        </authorList>
    </citation>
    <scope>NUCLEOTIDE SEQUENCE [LARGE SCALE GENOMIC DNA]</scope>
    <source>
        <strain evidence="4">NBRC 112416</strain>
    </source>
</reference>
<evidence type="ECO:0000259" key="2">
    <source>
        <dbReference type="Pfam" id="PF06568"/>
    </source>
</evidence>
<feature type="region of interest" description="Disordered" evidence="1">
    <location>
        <begin position="67"/>
        <end position="87"/>
    </location>
</feature>
<protein>
    <recommendedName>
        <fullName evidence="2">YjiS-like domain-containing protein</fullName>
    </recommendedName>
</protein>
<accession>A0ABQ5W712</accession>
<dbReference type="Pfam" id="PF06568">
    <property type="entry name" value="YjiS-like"/>
    <property type="match status" value="1"/>
</dbReference>
<evidence type="ECO:0000313" key="4">
    <source>
        <dbReference type="Proteomes" id="UP001156691"/>
    </source>
</evidence>
<dbReference type="InterPro" id="IPR009506">
    <property type="entry name" value="YjiS-like"/>
</dbReference>
<proteinExistence type="predicted"/>
<dbReference type="EMBL" id="BSNS01000011">
    <property type="protein sequence ID" value="GLQ55574.1"/>
    <property type="molecule type" value="Genomic_DNA"/>
</dbReference>
<feature type="domain" description="YjiS-like" evidence="2">
    <location>
        <begin position="34"/>
        <end position="59"/>
    </location>
</feature>
<evidence type="ECO:0000256" key="1">
    <source>
        <dbReference type="SAM" id="MobiDB-lite"/>
    </source>
</evidence>
<name>A0ABQ5W712_9HYPH</name>
<organism evidence="3 4">
    <name type="scientific">Devosia nitrariae</name>
    <dbReference type="NCBI Taxonomy" id="2071872"/>
    <lineage>
        <taxon>Bacteria</taxon>
        <taxon>Pseudomonadati</taxon>
        <taxon>Pseudomonadota</taxon>
        <taxon>Alphaproteobacteria</taxon>
        <taxon>Hyphomicrobiales</taxon>
        <taxon>Devosiaceae</taxon>
        <taxon>Devosia</taxon>
    </lineage>
</organism>
<keyword evidence="4" id="KW-1185">Reference proteome</keyword>
<gene>
    <name evidence="3" type="ORF">GCM10010862_28330</name>
</gene>
<sequence>MTLSAREMHRHHHPAGALSGLVEWLGLNGQRGGRDRRHALTELARMADWQLEDVGLTRQRLERELATAGLRDDREQTHPGARWNRNG</sequence>
<evidence type="ECO:0000313" key="3">
    <source>
        <dbReference type="EMBL" id="GLQ55574.1"/>
    </source>
</evidence>
<feature type="compositionally biased region" description="Basic and acidic residues" evidence="1">
    <location>
        <begin position="67"/>
        <end position="77"/>
    </location>
</feature>
<dbReference type="Proteomes" id="UP001156691">
    <property type="component" value="Unassembled WGS sequence"/>
</dbReference>
<dbReference type="RefSeq" id="WP_284340965.1">
    <property type="nucleotide sequence ID" value="NZ_BSNS01000011.1"/>
</dbReference>
<comment type="caution">
    <text evidence="3">The sequence shown here is derived from an EMBL/GenBank/DDBJ whole genome shotgun (WGS) entry which is preliminary data.</text>
</comment>